<dbReference type="PANTHER" id="PTHR34352">
    <property type="entry name" value="PROTEIN YHFA"/>
    <property type="match status" value="1"/>
</dbReference>
<evidence type="ECO:0000313" key="2">
    <source>
        <dbReference type="Proteomes" id="UP000076935"/>
    </source>
</evidence>
<comment type="caution">
    <text evidence="1">The sequence shown here is derived from an EMBL/GenBank/DDBJ whole genome shotgun (WGS) entry which is preliminary data.</text>
</comment>
<evidence type="ECO:0000313" key="1">
    <source>
        <dbReference type="EMBL" id="OAH62402.1"/>
    </source>
</evidence>
<dbReference type="AlphaFoldDB" id="A0A177LAT3"/>
<name>A0A177LAT3_9BACI</name>
<keyword evidence="2" id="KW-1185">Reference proteome</keyword>
<dbReference type="PANTHER" id="PTHR34352:SF1">
    <property type="entry name" value="PROTEIN YHFA"/>
    <property type="match status" value="1"/>
</dbReference>
<organism evidence="1 2">
    <name type="scientific">Domibacillus aminovorans</name>
    <dbReference type="NCBI Taxonomy" id="29332"/>
    <lineage>
        <taxon>Bacteria</taxon>
        <taxon>Bacillati</taxon>
        <taxon>Bacillota</taxon>
        <taxon>Bacilli</taxon>
        <taxon>Bacillales</taxon>
        <taxon>Bacillaceae</taxon>
        <taxon>Domibacillus</taxon>
    </lineage>
</organism>
<accession>A0A177LAT3</accession>
<dbReference type="Pfam" id="PF02566">
    <property type="entry name" value="OsmC"/>
    <property type="match status" value="1"/>
</dbReference>
<gene>
    <name evidence="1" type="ORF">AWH49_10225</name>
</gene>
<protein>
    <submittedName>
        <fullName evidence="1">Osmotically inducible protein C</fullName>
    </submittedName>
</protein>
<proteinExistence type="predicted"/>
<dbReference type="SUPFAM" id="SSF82784">
    <property type="entry name" value="OsmC-like"/>
    <property type="match status" value="1"/>
</dbReference>
<dbReference type="EMBL" id="LQWY01000008">
    <property type="protein sequence ID" value="OAH62402.1"/>
    <property type="molecule type" value="Genomic_DNA"/>
</dbReference>
<dbReference type="Gene3D" id="3.30.300.20">
    <property type="match status" value="1"/>
</dbReference>
<dbReference type="InterPro" id="IPR036102">
    <property type="entry name" value="OsmC/Ohrsf"/>
</dbReference>
<reference evidence="1 2" key="1">
    <citation type="submission" date="2016-01" db="EMBL/GenBank/DDBJ databases">
        <title>Investigation of taxonomic status of Bacillus aminovorans.</title>
        <authorList>
            <person name="Verma A."/>
            <person name="Pal Y."/>
            <person name="Krishnamurthi S."/>
        </authorList>
    </citation>
    <scope>NUCLEOTIDE SEQUENCE [LARGE SCALE GENOMIC DNA]</scope>
    <source>
        <strain evidence="1 2">DSM 1314</strain>
    </source>
</reference>
<sequence length="126" mass="14345">MEFKMKESGFTAEFPYGKLDISGDEEHGFRPYQLLVSSVAVCSGGVLRKIFAKQRIEIEDITIQTDVKRNHDEADRVEKISVHFIIKGIGLKEEKVKKALELTRKNCSMVQSVIPAIEVEETFEIK</sequence>
<dbReference type="RefSeq" id="WP_063964807.1">
    <property type="nucleotide sequence ID" value="NZ_JBCNAN010000005.1"/>
</dbReference>
<dbReference type="InterPro" id="IPR003718">
    <property type="entry name" value="OsmC/Ohr_fam"/>
</dbReference>
<dbReference type="STRING" id="29332.AWH48_11855"/>
<dbReference type="Proteomes" id="UP000076935">
    <property type="component" value="Unassembled WGS sequence"/>
</dbReference>
<dbReference type="InterPro" id="IPR015946">
    <property type="entry name" value="KH_dom-like_a/b"/>
</dbReference>